<name>A0A381TWW6_9ZZZZ</name>
<dbReference type="EMBL" id="UINC01005307">
    <property type="protein sequence ID" value="SVA20480.1"/>
    <property type="molecule type" value="Genomic_DNA"/>
</dbReference>
<feature type="compositionally biased region" description="Polar residues" evidence="1">
    <location>
        <begin position="1"/>
        <end position="23"/>
    </location>
</feature>
<proteinExistence type="predicted"/>
<accession>A0A381TWW6</accession>
<evidence type="ECO:0000313" key="2">
    <source>
        <dbReference type="EMBL" id="SVA20480.1"/>
    </source>
</evidence>
<reference evidence="2" key="1">
    <citation type="submission" date="2018-05" db="EMBL/GenBank/DDBJ databases">
        <authorList>
            <person name="Lanie J.A."/>
            <person name="Ng W.-L."/>
            <person name="Kazmierczak K.M."/>
            <person name="Andrzejewski T.M."/>
            <person name="Davidsen T.M."/>
            <person name="Wayne K.J."/>
            <person name="Tettelin H."/>
            <person name="Glass J.I."/>
            <person name="Rusch D."/>
            <person name="Podicherti R."/>
            <person name="Tsui H.-C.T."/>
            <person name="Winkler M.E."/>
        </authorList>
    </citation>
    <scope>NUCLEOTIDE SEQUENCE</scope>
</reference>
<sequence length="47" mass="5190">RLAQRWSPSTSQSKKPSGPNTLLRTEPGKRQSAPLQNGRSRPTSRTS</sequence>
<feature type="region of interest" description="Disordered" evidence="1">
    <location>
        <begin position="1"/>
        <end position="47"/>
    </location>
</feature>
<feature type="non-terminal residue" evidence="2">
    <location>
        <position position="47"/>
    </location>
</feature>
<feature type="non-terminal residue" evidence="2">
    <location>
        <position position="1"/>
    </location>
</feature>
<evidence type="ECO:0000256" key="1">
    <source>
        <dbReference type="SAM" id="MobiDB-lite"/>
    </source>
</evidence>
<protein>
    <submittedName>
        <fullName evidence="2">Uncharacterized protein</fullName>
    </submittedName>
</protein>
<organism evidence="2">
    <name type="scientific">marine metagenome</name>
    <dbReference type="NCBI Taxonomy" id="408172"/>
    <lineage>
        <taxon>unclassified sequences</taxon>
        <taxon>metagenomes</taxon>
        <taxon>ecological metagenomes</taxon>
    </lineage>
</organism>
<feature type="compositionally biased region" description="Polar residues" evidence="1">
    <location>
        <begin position="33"/>
        <end position="47"/>
    </location>
</feature>
<gene>
    <name evidence="2" type="ORF">METZ01_LOCUS73334</name>
</gene>
<dbReference type="AlphaFoldDB" id="A0A381TWW6"/>